<dbReference type="GO" id="GO:0005737">
    <property type="term" value="C:cytoplasm"/>
    <property type="evidence" value="ECO:0007669"/>
    <property type="project" value="UniProtKB-SubCell"/>
</dbReference>
<dbReference type="KEGG" id="baph:IX46_01495"/>
<evidence type="ECO:0000259" key="12">
    <source>
        <dbReference type="PROSITE" id="PS50862"/>
    </source>
</evidence>
<feature type="domain" description="Aminoacyl-transfer RNA synthetases class-II family profile" evidence="12">
    <location>
        <begin position="1"/>
        <end position="316"/>
    </location>
</feature>
<evidence type="ECO:0000313" key="13">
    <source>
        <dbReference type="EMBL" id="ALD15237.1"/>
    </source>
</evidence>
<protein>
    <recommendedName>
        <fullName evidence="10">Histidine--tRNA ligase</fullName>
        <ecNumber evidence="10">6.1.1.21</ecNumber>
    </recommendedName>
    <alternativeName>
        <fullName evidence="10">Histidyl-tRNA synthetase</fullName>
        <shortName evidence="10">HisRS</shortName>
    </alternativeName>
</protein>
<dbReference type="GO" id="GO:0006427">
    <property type="term" value="P:histidyl-tRNA aminoacylation"/>
    <property type="evidence" value="ECO:0007669"/>
    <property type="project" value="UniProtKB-UniRule"/>
</dbReference>
<keyword evidence="3 10" id="KW-0963">Cytoplasm</keyword>
<dbReference type="AlphaFoldDB" id="A0A0M4HAZ2"/>
<feature type="binding site" evidence="11">
    <location>
        <begin position="83"/>
        <end position="85"/>
    </location>
    <ligand>
        <name>L-histidine</name>
        <dbReference type="ChEBI" id="CHEBI:57595"/>
    </ligand>
</feature>
<comment type="subcellular location">
    <subcellularLocation>
        <location evidence="10">Cytoplasm</location>
    </subcellularLocation>
</comment>
<reference evidence="13 14" key="1">
    <citation type="journal article" date="2015" name="J Genomics">
        <title>Whole Genome Sequence of the Soybean Aphid Endosymbiont Buchnera aphidicola and Genetic Differentiation among Biotype-Specific Strains.</title>
        <authorList>
            <person name="Cassone B.J."/>
            <person name="Wenger J.A."/>
            <person name="Michel A.P."/>
        </authorList>
    </citation>
    <scope>NUCLEOTIDE SEQUENCE [LARGE SCALE GENOMIC DNA]</scope>
    <source>
        <strain evidence="13 14">BAg</strain>
    </source>
</reference>
<dbReference type="InterPro" id="IPR006195">
    <property type="entry name" value="aa-tRNA-synth_II"/>
</dbReference>
<dbReference type="Proteomes" id="UP000066321">
    <property type="component" value="Chromosome"/>
</dbReference>
<dbReference type="SUPFAM" id="SSF55681">
    <property type="entry name" value="Class II aaRS and biotin synthetases"/>
    <property type="match status" value="1"/>
</dbReference>
<keyword evidence="4 10" id="KW-0436">Ligase</keyword>
<keyword evidence="5 10" id="KW-0547">Nucleotide-binding</keyword>
<evidence type="ECO:0000256" key="8">
    <source>
        <dbReference type="ARBA" id="ARBA00023146"/>
    </source>
</evidence>
<evidence type="ECO:0000256" key="11">
    <source>
        <dbReference type="PIRSR" id="PIRSR001549-1"/>
    </source>
</evidence>
<dbReference type="HAMAP" id="MF_00127">
    <property type="entry name" value="His_tRNA_synth"/>
    <property type="match status" value="1"/>
</dbReference>
<comment type="subunit">
    <text evidence="2 10">Homodimer.</text>
</comment>
<dbReference type="PROSITE" id="PS50862">
    <property type="entry name" value="AA_TRNA_LIGASE_II"/>
    <property type="match status" value="1"/>
</dbReference>
<dbReference type="CDD" id="cd00773">
    <property type="entry name" value="HisRS-like_core"/>
    <property type="match status" value="1"/>
</dbReference>
<evidence type="ECO:0000256" key="6">
    <source>
        <dbReference type="ARBA" id="ARBA00022840"/>
    </source>
</evidence>
<dbReference type="RefSeq" id="WP_053940243.1">
    <property type="nucleotide sequence ID" value="NZ_CP009253.1"/>
</dbReference>
<evidence type="ECO:0000256" key="4">
    <source>
        <dbReference type="ARBA" id="ARBA00022598"/>
    </source>
</evidence>
<evidence type="ECO:0000256" key="3">
    <source>
        <dbReference type="ARBA" id="ARBA00022490"/>
    </source>
</evidence>
<dbReference type="InterPro" id="IPR015807">
    <property type="entry name" value="His-tRNA-ligase"/>
</dbReference>
<organism evidence="13 14">
    <name type="scientific">Buchnera aphidicola</name>
    <name type="common">Aphis glycines</name>
    <dbReference type="NCBI Taxonomy" id="1265350"/>
    <lineage>
        <taxon>Bacteria</taxon>
        <taxon>Pseudomonadati</taxon>
        <taxon>Pseudomonadota</taxon>
        <taxon>Gammaproteobacteria</taxon>
        <taxon>Enterobacterales</taxon>
        <taxon>Erwiniaceae</taxon>
        <taxon>Buchnera</taxon>
    </lineage>
</organism>
<dbReference type="PANTHER" id="PTHR43707:SF1">
    <property type="entry name" value="HISTIDINE--TRNA LIGASE, MITOCHONDRIAL-RELATED"/>
    <property type="match status" value="1"/>
</dbReference>
<keyword evidence="8 10" id="KW-0030">Aminoacyl-tRNA synthetase</keyword>
<evidence type="ECO:0000256" key="5">
    <source>
        <dbReference type="ARBA" id="ARBA00022741"/>
    </source>
</evidence>
<dbReference type="OrthoDB" id="9800814at2"/>
<comment type="catalytic activity">
    <reaction evidence="9 10">
        <text>tRNA(His) + L-histidine + ATP = L-histidyl-tRNA(His) + AMP + diphosphate + H(+)</text>
        <dbReference type="Rhea" id="RHEA:17313"/>
        <dbReference type="Rhea" id="RHEA-COMP:9665"/>
        <dbReference type="Rhea" id="RHEA-COMP:9689"/>
        <dbReference type="ChEBI" id="CHEBI:15378"/>
        <dbReference type="ChEBI" id="CHEBI:30616"/>
        <dbReference type="ChEBI" id="CHEBI:33019"/>
        <dbReference type="ChEBI" id="CHEBI:57595"/>
        <dbReference type="ChEBI" id="CHEBI:78442"/>
        <dbReference type="ChEBI" id="CHEBI:78527"/>
        <dbReference type="ChEBI" id="CHEBI:456215"/>
        <dbReference type="EC" id="6.1.1.21"/>
    </reaction>
</comment>
<proteinExistence type="inferred from homology"/>
<dbReference type="InterPro" id="IPR004516">
    <property type="entry name" value="HisRS/HisZ"/>
</dbReference>
<dbReference type="Gene3D" id="3.30.930.10">
    <property type="entry name" value="Bira Bifunctional Protein, Domain 2"/>
    <property type="match status" value="1"/>
</dbReference>
<evidence type="ECO:0000256" key="10">
    <source>
        <dbReference type="HAMAP-Rule" id="MF_00127"/>
    </source>
</evidence>
<dbReference type="Gene3D" id="3.40.50.800">
    <property type="entry name" value="Anticodon-binding domain"/>
    <property type="match status" value="1"/>
</dbReference>
<feature type="binding site" evidence="11">
    <location>
        <position position="131"/>
    </location>
    <ligand>
        <name>L-histidine</name>
        <dbReference type="ChEBI" id="CHEBI:57595"/>
    </ligand>
</feature>
<dbReference type="Pfam" id="PF03129">
    <property type="entry name" value="HGTP_anticodon"/>
    <property type="match status" value="1"/>
</dbReference>
<dbReference type="Pfam" id="PF13393">
    <property type="entry name" value="tRNA-synt_His"/>
    <property type="match status" value="1"/>
</dbReference>
<dbReference type="GO" id="GO:0004821">
    <property type="term" value="F:histidine-tRNA ligase activity"/>
    <property type="evidence" value="ECO:0007669"/>
    <property type="project" value="UniProtKB-UniRule"/>
</dbReference>
<sequence>MNKNISSIRGMHDYFSEDLDIWHKLEKNFKQVLNNYSFEEIKLPILEKTEIFQKAIGNVTDIIEKEMYSFYDKKGNSLTLRPEGTVGCLRAIIQNNLLYKKKLKFWYLGPMFRYERPQKGRYRQFYQLGVEVLGLSEIDIDLEMILLTSRLWKMLGIHLNLTLEINSIGLKLDRIKYQKELVLFLKQYESFLDEESKRRLYSNPFRILDSKNLNIQRILKKAPSLNDFINNNSLNRFNDLCNIMNIHGIKYQFNPNLVRGLDYYTDTVFEWKSDEIGSKDTICAGGRYDSLSQELCGIKTPAIGFAIGIERLILLMKSLNICAIKKERINIYIIFLGKENKNHAISLSEEIRDTYPRLNIFINFSNCSLSKKIKHAVESSSRIAILIGSNEIKNKCYLIKELKTKKEFYLFKNELMLKIDSVFNKYLSKDN</sequence>
<dbReference type="InterPro" id="IPR041715">
    <property type="entry name" value="HisRS-like_core"/>
</dbReference>
<comment type="similarity">
    <text evidence="1 10">Belongs to the class-II aminoacyl-tRNA synthetase family.</text>
</comment>
<evidence type="ECO:0000256" key="1">
    <source>
        <dbReference type="ARBA" id="ARBA00008226"/>
    </source>
</evidence>
<feature type="binding site" evidence="11">
    <location>
        <begin position="263"/>
        <end position="264"/>
    </location>
    <ligand>
        <name>L-histidine</name>
        <dbReference type="ChEBI" id="CHEBI:57595"/>
    </ligand>
</feature>
<dbReference type="InterPro" id="IPR036621">
    <property type="entry name" value="Anticodon-bd_dom_sf"/>
</dbReference>
<evidence type="ECO:0000256" key="7">
    <source>
        <dbReference type="ARBA" id="ARBA00022917"/>
    </source>
</evidence>
<dbReference type="InterPro" id="IPR004154">
    <property type="entry name" value="Anticodon-bd"/>
</dbReference>
<dbReference type="InterPro" id="IPR045864">
    <property type="entry name" value="aa-tRNA-synth_II/BPL/LPL"/>
</dbReference>
<accession>A0A0M4HAZ2</accession>
<dbReference type="NCBIfam" id="TIGR00442">
    <property type="entry name" value="hisS"/>
    <property type="match status" value="1"/>
</dbReference>
<dbReference type="EC" id="6.1.1.21" evidence="10"/>
<feature type="binding site" evidence="11">
    <location>
        <position position="113"/>
    </location>
    <ligand>
        <name>L-histidine</name>
        <dbReference type="ChEBI" id="CHEBI:57595"/>
    </ligand>
</feature>
<dbReference type="GO" id="GO:0005524">
    <property type="term" value="F:ATP binding"/>
    <property type="evidence" value="ECO:0007669"/>
    <property type="project" value="UniProtKB-UniRule"/>
</dbReference>
<dbReference type="SUPFAM" id="SSF52954">
    <property type="entry name" value="Class II aaRS ABD-related"/>
    <property type="match status" value="1"/>
</dbReference>
<keyword evidence="7 10" id="KW-0648">Protein biosynthesis</keyword>
<gene>
    <name evidence="10 13" type="primary">hisS</name>
    <name evidence="13" type="ORF">IX46_01495</name>
</gene>
<dbReference type="EMBL" id="CP009253">
    <property type="protein sequence ID" value="ALD15237.1"/>
    <property type="molecule type" value="Genomic_DNA"/>
</dbReference>
<feature type="binding site" evidence="11">
    <location>
        <position position="259"/>
    </location>
    <ligand>
        <name>L-histidine</name>
        <dbReference type="ChEBI" id="CHEBI:57595"/>
    </ligand>
</feature>
<feature type="binding site" evidence="11">
    <location>
        <position position="127"/>
    </location>
    <ligand>
        <name>L-histidine</name>
        <dbReference type="ChEBI" id="CHEBI:57595"/>
    </ligand>
</feature>
<dbReference type="PANTHER" id="PTHR43707">
    <property type="entry name" value="HISTIDYL-TRNA SYNTHETASE"/>
    <property type="match status" value="1"/>
</dbReference>
<name>A0A0M4HAZ2_9GAMM</name>
<keyword evidence="6 10" id="KW-0067">ATP-binding</keyword>
<dbReference type="PIRSF" id="PIRSF001549">
    <property type="entry name" value="His-tRNA_synth"/>
    <property type="match status" value="1"/>
</dbReference>
<evidence type="ECO:0000256" key="9">
    <source>
        <dbReference type="ARBA" id="ARBA00047639"/>
    </source>
</evidence>
<evidence type="ECO:0000256" key="2">
    <source>
        <dbReference type="ARBA" id="ARBA00011738"/>
    </source>
</evidence>
<evidence type="ECO:0000313" key="14">
    <source>
        <dbReference type="Proteomes" id="UP000066321"/>
    </source>
</evidence>
<dbReference type="STRING" id="1265350.IX46_01495"/>
<dbReference type="PATRIC" id="fig|1265350.3.peg.279"/>